<evidence type="ECO:0000313" key="1">
    <source>
        <dbReference type="EMBL" id="KAG7627238.1"/>
    </source>
</evidence>
<proteinExistence type="predicted"/>
<dbReference type="AlphaFoldDB" id="A0A8T2ETK7"/>
<accession>A0A8T2ETK7</accession>
<dbReference type="EMBL" id="JAEFBK010000003">
    <property type="protein sequence ID" value="KAG7627238.1"/>
    <property type="molecule type" value="Genomic_DNA"/>
</dbReference>
<protein>
    <submittedName>
        <fullName evidence="1">Uncharacterized protein</fullName>
    </submittedName>
</protein>
<dbReference type="Proteomes" id="UP000694240">
    <property type="component" value="Chromosome 3"/>
</dbReference>
<gene>
    <name evidence="1" type="ORF">ISN45_At03g035550</name>
</gene>
<name>A0A8T2ETK7_9BRAS</name>
<reference evidence="1 2" key="1">
    <citation type="submission" date="2020-12" db="EMBL/GenBank/DDBJ databases">
        <title>Concerted genomic and epigenomic changes stabilize Arabidopsis allopolyploids.</title>
        <authorList>
            <person name="Chen Z."/>
        </authorList>
    </citation>
    <scope>NUCLEOTIDE SEQUENCE [LARGE SCALE GENOMIC DNA]</scope>
    <source>
        <strain evidence="1">Allo738</strain>
        <tissue evidence="1">Leaf</tissue>
    </source>
</reference>
<comment type="caution">
    <text evidence="1">The sequence shown here is derived from an EMBL/GenBank/DDBJ whole genome shotgun (WGS) entry which is preliminary data.</text>
</comment>
<sequence>MDRGWCDLNGSGTNQDAYRGINDRLSVDDFGGRDLAEYSGEVDDGNLGDIERF</sequence>
<evidence type="ECO:0000313" key="2">
    <source>
        <dbReference type="Proteomes" id="UP000694240"/>
    </source>
</evidence>
<keyword evidence="2" id="KW-1185">Reference proteome</keyword>
<feature type="non-terminal residue" evidence="1">
    <location>
        <position position="53"/>
    </location>
</feature>
<organism evidence="1 2">
    <name type="scientific">Arabidopsis thaliana x Arabidopsis arenosa</name>
    <dbReference type="NCBI Taxonomy" id="1240361"/>
    <lineage>
        <taxon>Eukaryota</taxon>
        <taxon>Viridiplantae</taxon>
        <taxon>Streptophyta</taxon>
        <taxon>Embryophyta</taxon>
        <taxon>Tracheophyta</taxon>
        <taxon>Spermatophyta</taxon>
        <taxon>Magnoliopsida</taxon>
        <taxon>eudicotyledons</taxon>
        <taxon>Gunneridae</taxon>
        <taxon>Pentapetalae</taxon>
        <taxon>rosids</taxon>
        <taxon>malvids</taxon>
        <taxon>Brassicales</taxon>
        <taxon>Brassicaceae</taxon>
        <taxon>Camelineae</taxon>
        <taxon>Arabidopsis</taxon>
    </lineage>
</organism>